<evidence type="ECO:0000256" key="1">
    <source>
        <dbReference type="ARBA" id="ARBA00004141"/>
    </source>
</evidence>
<dbReference type="EMBL" id="JAOAOG010000149">
    <property type="protein sequence ID" value="KAJ6245155.1"/>
    <property type="molecule type" value="Genomic_DNA"/>
</dbReference>
<feature type="region of interest" description="Disordered" evidence="7">
    <location>
        <begin position="461"/>
        <end position="480"/>
    </location>
</feature>
<feature type="compositionally biased region" description="Basic and acidic residues" evidence="7">
    <location>
        <begin position="1016"/>
        <end position="1031"/>
    </location>
</feature>
<feature type="transmembrane region" description="Helical" evidence="8">
    <location>
        <begin position="376"/>
        <end position="396"/>
    </location>
</feature>
<feature type="transmembrane region" description="Helical" evidence="8">
    <location>
        <begin position="298"/>
        <end position="319"/>
    </location>
</feature>
<feature type="compositionally biased region" description="Basic residues" evidence="7">
    <location>
        <begin position="461"/>
        <end position="472"/>
    </location>
</feature>
<feature type="domain" description="SSD" evidence="9">
    <location>
        <begin position="830"/>
        <end position="978"/>
    </location>
</feature>
<feature type="transmembrane region" description="Helical" evidence="8">
    <location>
        <begin position="955"/>
        <end position="980"/>
    </location>
</feature>
<name>A0ABQ8YL11_9EUKA</name>
<evidence type="ECO:0000256" key="7">
    <source>
        <dbReference type="SAM" id="MobiDB-lite"/>
    </source>
</evidence>
<proteinExistence type="inferred from homology"/>
<evidence type="ECO:0000256" key="8">
    <source>
        <dbReference type="SAM" id="Phobius"/>
    </source>
</evidence>
<dbReference type="Pfam" id="PF02460">
    <property type="entry name" value="Patched"/>
    <property type="match status" value="1"/>
</dbReference>
<evidence type="ECO:0000313" key="10">
    <source>
        <dbReference type="EMBL" id="KAJ6245155.1"/>
    </source>
</evidence>
<dbReference type="PANTHER" id="PTHR45951:SF7">
    <property type="entry name" value="SSD DOMAIN-CONTAINING PROTEIN"/>
    <property type="match status" value="1"/>
</dbReference>
<evidence type="ECO:0000256" key="2">
    <source>
        <dbReference type="ARBA" id="ARBA00022692"/>
    </source>
</evidence>
<feature type="transmembrane region" description="Helical" evidence="8">
    <location>
        <begin position="881"/>
        <end position="899"/>
    </location>
</feature>
<dbReference type="PROSITE" id="PS50156">
    <property type="entry name" value="SSD"/>
    <property type="match status" value="2"/>
</dbReference>
<feature type="domain" description="SSD" evidence="9">
    <location>
        <begin position="322"/>
        <end position="434"/>
    </location>
</feature>
<organism evidence="10 11">
    <name type="scientific">Anaeramoeba flamelloides</name>
    <dbReference type="NCBI Taxonomy" id="1746091"/>
    <lineage>
        <taxon>Eukaryota</taxon>
        <taxon>Metamonada</taxon>
        <taxon>Anaeramoebidae</taxon>
        <taxon>Anaeramoeba</taxon>
    </lineage>
</organism>
<feature type="compositionally biased region" description="Basic residues" evidence="7">
    <location>
        <begin position="1045"/>
        <end position="1066"/>
    </location>
</feature>
<feature type="transmembrane region" description="Helical" evidence="8">
    <location>
        <begin position="272"/>
        <end position="293"/>
    </location>
</feature>
<feature type="region of interest" description="Disordered" evidence="7">
    <location>
        <begin position="490"/>
        <end position="549"/>
    </location>
</feature>
<evidence type="ECO:0000256" key="3">
    <source>
        <dbReference type="ARBA" id="ARBA00022989"/>
    </source>
</evidence>
<dbReference type="SUPFAM" id="SSF82866">
    <property type="entry name" value="Multidrug efflux transporter AcrB transmembrane domain"/>
    <property type="match status" value="2"/>
</dbReference>
<keyword evidence="3 8" id="KW-1133">Transmembrane helix</keyword>
<feature type="transmembrane region" description="Helical" evidence="8">
    <location>
        <begin position="828"/>
        <end position="848"/>
    </location>
</feature>
<feature type="transmembrane region" description="Helical" evidence="8">
    <location>
        <begin position="572"/>
        <end position="589"/>
    </location>
</feature>
<evidence type="ECO:0000256" key="6">
    <source>
        <dbReference type="ARBA" id="ARBA00038046"/>
    </source>
</evidence>
<dbReference type="Proteomes" id="UP001150062">
    <property type="component" value="Unassembled WGS sequence"/>
</dbReference>
<dbReference type="Gene3D" id="1.20.1640.10">
    <property type="entry name" value="Multidrug efflux transporter AcrB transmembrane domain"/>
    <property type="match status" value="2"/>
</dbReference>
<dbReference type="InterPro" id="IPR004869">
    <property type="entry name" value="MMPL_dom"/>
</dbReference>
<dbReference type="PANTHER" id="PTHR45951">
    <property type="entry name" value="PROTEIN DISPATCHED-RELATED"/>
    <property type="match status" value="1"/>
</dbReference>
<protein>
    <submittedName>
        <fullName evidence="10">Sterol-sensing domain</fullName>
    </submittedName>
</protein>
<keyword evidence="11" id="KW-1185">Reference proteome</keyword>
<dbReference type="InterPro" id="IPR000731">
    <property type="entry name" value="SSD"/>
</dbReference>
<feature type="region of interest" description="Disordered" evidence="7">
    <location>
        <begin position="999"/>
        <end position="1088"/>
    </location>
</feature>
<comment type="similarity">
    <text evidence="6">Belongs to the dispatched family.</text>
</comment>
<evidence type="ECO:0000256" key="5">
    <source>
        <dbReference type="ARBA" id="ARBA00023180"/>
    </source>
</evidence>
<feature type="transmembrane region" description="Helical" evidence="8">
    <location>
        <begin position="331"/>
        <end position="351"/>
    </location>
</feature>
<feature type="compositionally biased region" description="Low complexity" evidence="7">
    <location>
        <begin position="503"/>
        <end position="526"/>
    </location>
</feature>
<dbReference type="Pfam" id="PF03176">
    <property type="entry name" value="MMPL"/>
    <property type="match status" value="1"/>
</dbReference>
<keyword evidence="4 8" id="KW-0472">Membrane</keyword>
<keyword evidence="5" id="KW-0325">Glycoprotein</keyword>
<feature type="transmembrane region" description="Helical" evidence="8">
    <location>
        <begin position="30"/>
        <end position="50"/>
    </location>
</feature>
<gene>
    <name evidence="10" type="ORF">M0813_20548</name>
</gene>
<feature type="transmembrane region" description="Helical" evidence="8">
    <location>
        <begin position="408"/>
        <end position="435"/>
    </location>
</feature>
<feature type="compositionally biased region" description="Low complexity" evidence="7">
    <location>
        <begin position="1068"/>
        <end position="1088"/>
    </location>
</feature>
<feature type="transmembrane region" description="Helical" evidence="8">
    <location>
        <begin position="855"/>
        <end position="875"/>
    </location>
</feature>
<dbReference type="InterPro" id="IPR052081">
    <property type="entry name" value="Dispatched_Hh_regulator"/>
</dbReference>
<reference evidence="10" key="1">
    <citation type="submission" date="2022-08" db="EMBL/GenBank/DDBJ databases">
        <title>Novel sulfate-reducing endosymbionts in the free-living metamonad Anaeramoeba.</title>
        <authorList>
            <person name="Jerlstrom-Hultqvist J."/>
            <person name="Cepicka I."/>
            <person name="Gallot-Lavallee L."/>
            <person name="Salas-Leiva D."/>
            <person name="Curtis B.A."/>
            <person name="Zahonova K."/>
            <person name="Pipaliya S."/>
            <person name="Dacks J."/>
            <person name="Roger A.J."/>
        </authorList>
    </citation>
    <scope>NUCLEOTIDE SEQUENCE</scope>
    <source>
        <strain evidence="10">Schooner1</strain>
    </source>
</reference>
<accession>A0ABQ8YL11</accession>
<comment type="subcellular location">
    <subcellularLocation>
        <location evidence="1">Membrane</location>
        <topology evidence="1">Multi-pass membrane protein</topology>
    </subcellularLocation>
</comment>
<evidence type="ECO:0000313" key="11">
    <source>
        <dbReference type="Proteomes" id="UP001150062"/>
    </source>
</evidence>
<feature type="transmembrane region" description="Helical" evidence="8">
    <location>
        <begin position="920"/>
        <end position="949"/>
    </location>
</feature>
<keyword evidence="2 8" id="KW-0812">Transmembrane</keyword>
<evidence type="ECO:0000256" key="4">
    <source>
        <dbReference type="ARBA" id="ARBA00023136"/>
    </source>
</evidence>
<evidence type="ECO:0000259" key="9">
    <source>
        <dbReference type="PROSITE" id="PS50156"/>
    </source>
</evidence>
<comment type="caution">
    <text evidence="10">The sequence shown here is derived from an EMBL/GenBank/DDBJ whole genome shotgun (WGS) entry which is preliminary data.</text>
</comment>
<sequence length="1088" mass="124327">MTKKQKQNQNQIVQAWKNMPSIFVNHPKKVVFIIYPIAIILMVVAFSLGFKLDSKNAGFTIRSGEDADNYHGSTVNTKETYFDYETYEKETEKYDQQTQTGWYLIFYYECDGCDNLLTKEKLAQIYQFEQEIQKEKNYGDYCKKNSNGECNSPYSVTSFFYDSDGEQKDDFDQAAEDLYNMPGQMYKMFCDKDFSDSNLKTKYLKSSFFFGSPLEGYKNKLDNFDTQTEIVEEYIVDSLAPIMDENKEEIENKQVLTYYIGTGITSLFVNELIIHDVSLVTASIFMVFIYTWFHTKSLFLTSTGLFGVMLSFGCSYFIYRVILGVQYFNMMNFLALFIILGIGCDSLYIMLDSWRQSTQYLDPKDHKNLTLRMNRAYFRAAETMFITTITSVGAFFGNLASSIPAIKYFGFFTGMAIIFNYFFVITAFPSLIIIWTNLQEKNLFLCKIIFRCCKKKKANKHKDKKKKKKKKNEKTQDSDDVELKDKDKFTDCEDRGTSENKSQSDSNRESSSSSSSSSSSAHGSTSTNQSDNNDPEAPKKKKKKKKQELDVSKLHPLERYFFKYHSPFINKYKYLLLVIFILCAGFLSYQTSKLEASEDPSQFLPDDHEMMRALNIEDQELYATTSIISANYIWGITGIDRSGVDPLEADNYGEVIYDKKFSVKTKEQQNYIITVCGKLRKQSFVEDGSVFCFMEDFRDWVTNDTLTGGSYNFPVEEDDFKGLLLDFTDYARDHVVNKGSGSGYRSVPAFLDGSIRFDRENNELRTVALIFNVTLSRRDPASKSRPIYDLMDEFKNTINKDAPTGLTNSVQICGKWLSMITEENLSKVAISSIIISLAIAYIILLVSTNNLLTSFFAFLSIGGVVVTIIGMIVSLGWQLGIIESTCLTVIVGISVDYIVHFCHAYEIAPETNRYKKYRTAITNLGISVVSAAITTLLASSVLFFTFVAFFKNFGIFILITVLASVFWSFFFFFVLLAIAGSVDNRWKISRLIRKITKNKKDDNFNGNNKKKKKKEKPSDNKIKNTNDKNFVDIENQSHNLDSSNKKKNKVKKSSKDKKTKQKKKKLSSSENPNTSSESSSASSESSSE</sequence>
<dbReference type="InterPro" id="IPR003392">
    <property type="entry name" value="PTHD_SSD"/>
</dbReference>